<dbReference type="InterPro" id="IPR013325">
    <property type="entry name" value="RNA_pol_sigma_r2"/>
</dbReference>
<gene>
    <name evidence="7" type="ORF">Ahu01nite_020550</name>
</gene>
<reference evidence="7 8" key="1">
    <citation type="submission" date="2021-01" db="EMBL/GenBank/DDBJ databases">
        <title>Whole genome shotgun sequence of Actinoplanes humidus NBRC 14915.</title>
        <authorList>
            <person name="Komaki H."/>
            <person name="Tamura T."/>
        </authorList>
    </citation>
    <scope>NUCLEOTIDE SEQUENCE [LARGE SCALE GENOMIC DNA]</scope>
    <source>
        <strain evidence="7 8">NBRC 14915</strain>
    </source>
</reference>
<keyword evidence="4" id="KW-0238">DNA-binding</keyword>
<evidence type="ECO:0000256" key="4">
    <source>
        <dbReference type="ARBA" id="ARBA00023125"/>
    </source>
</evidence>
<dbReference type="PANTHER" id="PTHR43133">
    <property type="entry name" value="RNA POLYMERASE ECF-TYPE SIGMA FACTO"/>
    <property type="match status" value="1"/>
</dbReference>
<keyword evidence="3" id="KW-0731">Sigma factor</keyword>
<evidence type="ECO:0000256" key="5">
    <source>
        <dbReference type="ARBA" id="ARBA00023163"/>
    </source>
</evidence>
<dbReference type="PANTHER" id="PTHR43133:SF8">
    <property type="entry name" value="RNA POLYMERASE SIGMA FACTOR HI_1459-RELATED"/>
    <property type="match status" value="1"/>
</dbReference>
<protein>
    <recommendedName>
        <fullName evidence="6">RNA polymerase sigma-70 ECF-like HTH domain-containing protein</fullName>
    </recommendedName>
</protein>
<dbReference type="SUPFAM" id="SSF88659">
    <property type="entry name" value="Sigma3 and sigma4 domains of RNA polymerase sigma factors"/>
    <property type="match status" value="1"/>
</dbReference>
<dbReference type="InterPro" id="IPR039425">
    <property type="entry name" value="RNA_pol_sigma-70-like"/>
</dbReference>
<dbReference type="InterPro" id="IPR013324">
    <property type="entry name" value="RNA_pol_sigma_r3/r4-like"/>
</dbReference>
<dbReference type="EMBL" id="BOMN01000023">
    <property type="protein sequence ID" value="GIE18953.1"/>
    <property type="molecule type" value="Genomic_DNA"/>
</dbReference>
<accession>A0ABQ3ZKD4</accession>
<evidence type="ECO:0000256" key="3">
    <source>
        <dbReference type="ARBA" id="ARBA00023082"/>
    </source>
</evidence>
<keyword evidence="2" id="KW-0805">Transcription regulation</keyword>
<dbReference type="SUPFAM" id="SSF88946">
    <property type="entry name" value="Sigma2 domain of RNA polymerase sigma factors"/>
    <property type="match status" value="1"/>
</dbReference>
<comment type="similarity">
    <text evidence="1">Belongs to the sigma-70 factor family. ECF subfamily.</text>
</comment>
<dbReference type="InterPro" id="IPR014284">
    <property type="entry name" value="RNA_pol_sigma-70_dom"/>
</dbReference>
<dbReference type="Pfam" id="PF07638">
    <property type="entry name" value="Sigma70_ECF"/>
    <property type="match status" value="1"/>
</dbReference>
<dbReference type="RefSeq" id="WP_203836192.1">
    <property type="nucleotide sequence ID" value="NZ_BAAATV010000043.1"/>
</dbReference>
<evidence type="ECO:0000259" key="6">
    <source>
        <dbReference type="Pfam" id="PF07638"/>
    </source>
</evidence>
<name>A0ABQ3ZKD4_9ACTN</name>
<evidence type="ECO:0000313" key="8">
    <source>
        <dbReference type="Proteomes" id="UP000603200"/>
    </source>
</evidence>
<dbReference type="Proteomes" id="UP000603200">
    <property type="component" value="Unassembled WGS sequence"/>
</dbReference>
<evidence type="ECO:0000256" key="2">
    <source>
        <dbReference type="ARBA" id="ARBA00023015"/>
    </source>
</evidence>
<comment type="caution">
    <text evidence="7">The sequence shown here is derived from an EMBL/GenBank/DDBJ whole genome shotgun (WGS) entry which is preliminary data.</text>
</comment>
<dbReference type="InterPro" id="IPR036388">
    <property type="entry name" value="WH-like_DNA-bd_sf"/>
</dbReference>
<proteinExistence type="inferred from homology"/>
<keyword evidence="8" id="KW-1185">Reference proteome</keyword>
<keyword evidence="5" id="KW-0804">Transcription</keyword>
<dbReference type="Gene3D" id="1.10.10.10">
    <property type="entry name" value="Winged helix-like DNA-binding domain superfamily/Winged helix DNA-binding domain"/>
    <property type="match status" value="1"/>
</dbReference>
<dbReference type="Gene3D" id="1.10.1740.10">
    <property type="match status" value="1"/>
</dbReference>
<evidence type="ECO:0000256" key="1">
    <source>
        <dbReference type="ARBA" id="ARBA00010641"/>
    </source>
</evidence>
<dbReference type="InterPro" id="IPR053812">
    <property type="entry name" value="HTH_Sigma70_ECF-like"/>
</dbReference>
<evidence type="ECO:0000313" key="7">
    <source>
        <dbReference type="EMBL" id="GIE18953.1"/>
    </source>
</evidence>
<sequence>MAARSGSLDNEDPFPGFAEFYQATSQGIFDLVRRAAAGDKFLAGDVMQNAYVALLPRWNSRSSLGQDTNRRYVIGIVMNKLADHYRALGRFGDTEMEDIEEAFCRPVESVASETMLFEAVRALLAQQTPRMRSVGVLIFLEGFTCAEVAGILEITSSTVRTVAERLRQRIQPIAARMTEIHSCEEGERP</sequence>
<dbReference type="NCBIfam" id="TIGR02937">
    <property type="entry name" value="sigma70-ECF"/>
    <property type="match status" value="1"/>
</dbReference>
<feature type="domain" description="RNA polymerase sigma-70 ECF-like HTH" evidence="6">
    <location>
        <begin position="72"/>
        <end position="166"/>
    </location>
</feature>
<organism evidence="7 8">
    <name type="scientific">Winogradskya humida</name>
    <dbReference type="NCBI Taxonomy" id="113566"/>
    <lineage>
        <taxon>Bacteria</taxon>
        <taxon>Bacillati</taxon>
        <taxon>Actinomycetota</taxon>
        <taxon>Actinomycetes</taxon>
        <taxon>Micromonosporales</taxon>
        <taxon>Micromonosporaceae</taxon>
        <taxon>Winogradskya</taxon>
    </lineage>
</organism>